<reference evidence="2" key="1">
    <citation type="submission" date="2020-02" db="EMBL/GenBank/DDBJ databases">
        <authorList>
            <person name="Meier V. D."/>
        </authorList>
    </citation>
    <scope>NUCLEOTIDE SEQUENCE</scope>
    <source>
        <strain evidence="2">AVDCRST_MAG53</strain>
    </source>
</reference>
<feature type="compositionally biased region" description="Basic and acidic residues" evidence="1">
    <location>
        <begin position="155"/>
        <end position="167"/>
    </location>
</feature>
<dbReference type="AlphaFoldDB" id="A0A6J4SU80"/>
<sequence>MFVRSWLRAVFSAGGIVLMVPLGLVLAVALSAAVGGASLTGLGQVLGGPQVPGPEAGDPGVVRVAQADGGDVPAIPARASGRSVASGGRRAARPAPAARRSTRREGGGGAGPPAAGAPAVRPPATPPASLPAVPGEAPAATPPPASPTPPPARNPVRELTETVDRTVRPILPPVGPTAADAIGTVVDLLVPPPQ</sequence>
<name>A0A6J4SU80_9ACTN</name>
<feature type="compositionally biased region" description="Pro residues" evidence="1">
    <location>
        <begin position="120"/>
        <end position="129"/>
    </location>
</feature>
<gene>
    <name evidence="2" type="ORF">AVDCRST_MAG53-2377</name>
</gene>
<accession>A0A6J4SU80</accession>
<protein>
    <submittedName>
        <fullName evidence="2">Uncharacterized protein</fullName>
    </submittedName>
</protein>
<proteinExistence type="predicted"/>
<dbReference type="EMBL" id="CADCVR010000073">
    <property type="protein sequence ID" value="CAA9505292.1"/>
    <property type="molecule type" value="Genomic_DNA"/>
</dbReference>
<feature type="region of interest" description="Disordered" evidence="1">
    <location>
        <begin position="71"/>
        <end position="178"/>
    </location>
</feature>
<feature type="compositionally biased region" description="Low complexity" evidence="1">
    <location>
        <begin position="76"/>
        <end position="99"/>
    </location>
</feature>
<organism evidence="2">
    <name type="scientific">uncultured Solirubrobacteraceae bacterium</name>
    <dbReference type="NCBI Taxonomy" id="1162706"/>
    <lineage>
        <taxon>Bacteria</taxon>
        <taxon>Bacillati</taxon>
        <taxon>Actinomycetota</taxon>
        <taxon>Thermoleophilia</taxon>
        <taxon>Solirubrobacterales</taxon>
        <taxon>Solirubrobacteraceae</taxon>
        <taxon>environmental samples</taxon>
    </lineage>
</organism>
<feature type="compositionally biased region" description="Pro residues" evidence="1">
    <location>
        <begin position="140"/>
        <end position="153"/>
    </location>
</feature>
<evidence type="ECO:0000256" key="1">
    <source>
        <dbReference type="SAM" id="MobiDB-lite"/>
    </source>
</evidence>
<evidence type="ECO:0000313" key="2">
    <source>
        <dbReference type="EMBL" id="CAA9505292.1"/>
    </source>
</evidence>